<feature type="domain" description="Ig-like" evidence="10">
    <location>
        <begin position="221"/>
        <end position="330"/>
    </location>
</feature>
<dbReference type="GO" id="GO:0001817">
    <property type="term" value="P:regulation of cytokine production"/>
    <property type="evidence" value="ECO:0007669"/>
    <property type="project" value="TreeGrafter"/>
</dbReference>
<dbReference type="SUPFAM" id="SSF48726">
    <property type="entry name" value="Immunoglobulin"/>
    <property type="match status" value="4"/>
</dbReference>
<reference evidence="11" key="2">
    <citation type="submission" date="2025-09" db="UniProtKB">
        <authorList>
            <consortium name="Ensembl"/>
        </authorList>
    </citation>
    <scope>IDENTIFICATION</scope>
</reference>
<protein>
    <recommendedName>
        <fullName evidence="10">Ig-like domain-containing protein</fullName>
    </recommendedName>
</protein>
<dbReference type="Proteomes" id="UP000694404">
    <property type="component" value="Unplaced"/>
</dbReference>
<feature type="domain" description="Ig-like" evidence="10">
    <location>
        <begin position="138"/>
        <end position="212"/>
    </location>
</feature>
<dbReference type="SMART" id="SM00408">
    <property type="entry name" value="IGc2"/>
    <property type="match status" value="2"/>
</dbReference>
<dbReference type="GO" id="GO:0050852">
    <property type="term" value="P:T cell receptor signaling pathway"/>
    <property type="evidence" value="ECO:0007669"/>
    <property type="project" value="TreeGrafter"/>
</dbReference>
<dbReference type="InterPro" id="IPR013106">
    <property type="entry name" value="Ig_V-set"/>
</dbReference>
<feature type="compositionally biased region" description="Polar residues" evidence="8">
    <location>
        <begin position="442"/>
        <end position="452"/>
    </location>
</feature>
<evidence type="ECO:0000256" key="8">
    <source>
        <dbReference type="SAM" id="MobiDB-lite"/>
    </source>
</evidence>
<evidence type="ECO:0000259" key="10">
    <source>
        <dbReference type="PROSITE" id="PS50835"/>
    </source>
</evidence>
<sequence length="473" mass="53198">MMYIYFICFIFFVPLAAQFTVIGPDQPVTAIVGEDTVLPCHLSPRMSAENMEVRWFRSEFTSFVHLYQHGQDQYGQQMPEYHGRTEFLKAGIMDGNVALKIVNVRQSDEGKYRCFVQDGVFYEEAVLELKVEASGSAPQISVEGYQDGGIQMVCQLAGWYPEPEVLWRDRSGQLLSSSTKTKSKDGRGLFEIKSSIIITESSNQNLSCSIRNAYFNLEKEPSTFYISGEIQTCSLVGPDHPVTAIVGEEIVLPCHLSPRMSAEKMEMTWFRSQISPFVHHYSDGKDQYGLQMPEFQGRTELLKDGLLNGSVALRILSIRPSDEGQYHCLVLDGIFYEEALLDLKVAGLGSVPLISVERHQDGGIWVVCQSADWYPEAEVLWRDLSGRHLPSFSETTSQGENSLFETETALIVTELSNQKLSCCIRNTVLNQEKESAVYIAGQSPSKPHTELSTPRKKTKHRKKRTETSVVDIS</sequence>
<feature type="domain" description="Ig-like" evidence="10">
    <location>
        <begin position="14"/>
        <end position="134"/>
    </location>
</feature>
<dbReference type="InterPro" id="IPR013783">
    <property type="entry name" value="Ig-like_fold"/>
</dbReference>
<dbReference type="InterPro" id="IPR036179">
    <property type="entry name" value="Ig-like_dom_sf"/>
</dbReference>
<dbReference type="PANTHER" id="PTHR24100">
    <property type="entry name" value="BUTYROPHILIN"/>
    <property type="match status" value="1"/>
</dbReference>
<evidence type="ECO:0000256" key="6">
    <source>
        <dbReference type="ARBA" id="ARBA00023157"/>
    </source>
</evidence>
<dbReference type="GeneTree" id="ENSGT00940000162484"/>
<keyword evidence="2" id="KW-0812">Transmembrane</keyword>
<dbReference type="SMART" id="SM00406">
    <property type="entry name" value="IGv"/>
    <property type="match status" value="2"/>
</dbReference>
<dbReference type="AlphaFoldDB" id="A0A8C0H0M3"/>
<dbReference type="InterPro" id="IPR053896">
    <property type="entry name" value="BTN3A2-like_Ig-C"/>
</dbReference>
<dbReference type="GO" id="GO:0005102">
    <property type="term" value="F:signaling receptor binding"/>
    <property type="evidence" value="ECO:0007669"/>
    <property type="project" value="TreeGrafter"/>
</dbReference>
<feature type="chain" id="PRO_5034077771" description="Ig-like domain-containing protein" evidence="9">
    <location>
        <begin position="18"/>
        <end position="473"/>
    </location>
</feature>
<dbReference type="FunFam" id="2.60.40.10:FF:000183">
    <property type="entry name" value="Myelin-oligodendrocyte glycoprotein"/>
    <property type="match status" value="1"/>
</dbReference>
<dbReference type="SMART" id="SM00409">
    <property type="entry name" value="IG"/>
    <property type="match status" value="2"/>
</dbReference>
<keyword evidence="6" id="KW-1015">Disulfide bond</keyword>
<evidence type="ECO:0000313" key="11">
    <source>
        <dbReference type="Ensembl" id="ENSCABP00000015192.1"/>
    </source>
</evidence>
<evidence type="ECO:0000256" key="2">
    <source>
        <dbReference type="ARBA" id="ARBA00022692"/>
    </source>
</evidence>
<dbReference type="InterPro" id="IPR003599">
    <property type="entry name" value="Ig_sub"/>
</dbReference>
<dbReference type="Gene3D" id="2.60.40.10">
    <property type="entry name" value="Immunoglobulins"/>
    <property type="match status" value="4"/>
</dbReference>
<reference evidence="11" key="1">
    <citation type="submission" date="2025-08" db="UniProtKB">
        <authorList>
            <consortium name="Ensembl"/>
        </authorList>
    </citation>
    <scope>IDENTIFICATION</scope>
</reference>
<dbReference type="PROSITE" id="PS50835">
    <property type="entry name" value="IG_LIKE"/>
    <property type="match status" value="3"/>
</dbReference>
<evidence type="ECO:0000313" key="12">
    <source>
        <dbReference type="Proteomes" id="UP000694404"/>
    </source>
</evidence>
<dbReference type="FunFam" id="2.60.40.10:FF:000088">
    <property type="entry name" value="Butyrophilin subfamily 1 member A1"/>
    <property type="match status" value="2"/>
</dbReference>
<feature type="region of interest" description="Disordered" evidence="8">
    <location>
        <begin position="439"/>
        <end position="473"/>
    </location>
</feature>
<dbReference type="Pfam" id="PF22705">
    <property type="entry name" value="C2-set_3"/>
    <property type="match status" value="2"/>
</dbReference>
<evidence type="ECO:0000256" key="1">
    <source>
        <dbReference type="ARBA" id="ARBA00004370"/>
    </source>
</evidence>
<keyword evidence="5" id="KW-0472">Membrane</keyword>
<name>A0A8C0H0M3_CHEAB</name>
<dbReference type="InterPro" id="IPR007110">
    <property type="entry name" value="Ig-like_dom"/>
</dbReference>
<evidence type="ECO:0000256" key="3">
    <source>
        <dbReference type="ARBA" id="ARBA00022729"/>
    </source>
</evidence>
<evidence type="ECO:0000256" key="7">
    <source>
        <dbReference type="ARBA" id="ARBA00023319"/>
    </source>
</evidence>
<accession>A0A8C0H0M3</accession>
<keyword evidence="3 9" id="KW-0732">Signal</keyword>
<evidence type="ECO:0000256" key="4">
    <source>
        <dbReference type="ARBA" id="ARBA00022989"/>
    </source>
</evidence>
<dbReference type="InterPro" id="IPR003598">
    <property type="entry name" value="Ig_sub2"/>
</dbReference>
<dbReference type="OMA" id="GEMQLMC"/>
<organism evidence="11 12">
    <name type="scientific">Chelonoidis abingdonii</name>
    <name type="common">Abingdon island giant tortoise</name>
    <name type="synonym">Testudo abingdonii</name>
    <dbReference type="NCBI Taxonomy" id="106734"/>
    <lineage>
        <taxon>Eukaryota</taxon>
        <taxon>Metazoa</taxon>
        <taxon>Chordata</taxon>
        <taxon>Craniata</taxon>
        <taxon>Vertebrata</taxon>
        <taxon>Euteleostomi</taxon>
        <taxon>Archelosauria</taxon>
        <taxon>Testudinata</taxon>
        <taxon>Testudines</taxon>
        <taxon>Cryptodira</taxon>
        <taxon>Durocryptodira</taxon>
        <taxon>Testudinoidea</taxon>
        <taxon>Testudinidae</taxon>
        <taxon>Chelonoidis</taxon>
    </lineage>
</organism>
<dbReference type="CDD" id="cd05713">
    <property type="entry name" value="IgV_MOG_like"/>
    <property type="match status" value="2"/>
</dbReference>
<evidence type="ECO:0000256" key="5">
    <source>
        <dbReference type="ARBA" id="ARBA00023136"/>
    </source>
</evidence>
<dbReference type="Ensembl" id="ENSCABT00000016649.1">
    <property type="protein sequence ID" value="ENSCABP00000015192.1"/>
    <property type="gene ID" value="ENSCABG00000011351.1"/>
</dbReference>
<keyword evidence="4" id="KW-1133">Transmembrane helix</keyword>
<feature type="signal peptide" evidence="9">
    <location>
        <begin position="1"/>
        <end position="17"/>
    </location>
</feature>
<comment type="subcellular location">
    <subcellularLocation>
        <location evidence="1">Membrane</location>
    </subcellularLocation>
</comment>
<proteinExistence type="predicted"/>
<feature type="compositionally biased region" description="Basic residues" evidence="8">
    <location>
        <begin position="454"/>
        <end position="464"/>
    </location>
</feature>
<keyword evidence="12" id="KW-1185">Reference proteome</keyword>
<dbReference type="PANTHER" id="PTHR24100:SF149">
    <property type="entry name" value="BG-LIKE ANTIGEN 1-RELATED"/>
    <property type="match status" value="1"/>
</dbReference>
<dbReference type="GO" id="GO:0009897">
    <property type="term" value="C:external side of plasma membrane"/>
    <property type="evidence" value="ECO:0007669"/>
    <property type="project" value="TreeGrafter"/>
</dbReference>
<dbReference type="Pfam" id="PF07686">
    <property type="entry name" value="V-set"/>
    <property type="match status" value="2"/>
</dbReference>
<dbReference type="InterPro" id="IPR050504">
    <property type="entry name" value="IgSF_BTN/MOG"/>
</dbReference>
<dbReference type="FunFam" id="2.60.40.10:FF:000208">
    <property type="entry name" value="Butyrophilin subfamily 1 member A1"/>
    <property type="match status" value="1"/>
</dbReference>
<keyword evidence="7" id="KW-0393">Immunoglobulin domain</keyword>
<evidence type="ECO:0000256" key="9">
    <source>
        <dbReference type="SAM" id="SignalP"/>
    </source>
</evidence>